<dbReference type="VEuPathDB" id="TriTrypDB:Tb427_000080900"/>
<comment type="subcellular location">
    <subcellularLocation>
        <location evidence="2">Cell membrane</location>
        <topology evidence="2">Lipid-anchor</topology>
        <topology evidence="2">GPI-anchor</topology>
    </subcellularLocation>
</comment>
<evidence type="ECO:0000313" key="10">
    <source>
        <dbReference type="EMBL" id="APD74268.1"/>
    </source>
</evidence>
<keyword evidence="3" id="KW-1003">Cell membrane</keyword>
<evidence type="ECO:0000256" key="2">
    <source>
        <dbReference type="ARBA" id="ARBA00004609"/>
    </source>
</evidence>
<accession>A0A1J0R902</accession>
<evidence type="ECO:0000256" key="8">
    <source>
        <dbReference type="SAM" id="MobiDB-lite"/>
    </source>
</evidence>
<dbReference type="GO" id="GO:0098552">
    <property type="term" value="C:side of membrane"/>
    <property type="evidence" value="ECO:0007669"/>
    <property type="project" value="UniProtKB-KW"/>
</dbReference>
<evidence type="ECO:0000256" key="7">
    <source>
        <dbReference type="ARBA" id="ARBA00023288"/>
    </source>
</evidence>
<dbReference type="AlphaFoldDB" id="A0A1J0R902"/>
<feature type="compositionally biased region" description="Low complexity" evidence="8">
    <location>
        <begin position="273"/>
        <end position="287"/>
    </location>
</feature>
<evidence type="ECO:0000256" key="3">
    <source>
        <dbReference type="ARBA" id="ARBA00022475"/>
    </source>
</evidence>
<name>A0A1J0R902_9TRYP</name>
<dbReference type="InterPro" id="IPR027446">
    <property type="entry name" value="VSG_C_dom_sf"/>
</dbReference>
<evidence type="ECO:0000256" key="1">
    <source>
        <dbReference type="ARBA" id="ARBA00002523"/>
    </source>
</evidence>
<evidence type="ECO:0000259" key="9">
    <source>
        <dbReference type="Pfam" id="PF10659"/>
    </source>
</evidence>
<dbReference type="InterPro" id="IPR019609">
    <property type="entry name" value="Variant_surf_glycoprt_trypan_C"/>
</dbReference>
<dbReference type="EMBL" id="KX700312">
    <property type="protein sequence ID" value="APD74268.1"/>
    <property type="molecule type" value="Genomic_DNA"/>
</dbReference>
<comment type="function">
    <text evidence="1">VSG forms a coat on the surface of the parasite. The trypanosome evades the immune response of the host by expressing a series of antigenically distinct VSGs from an estimated 1000 VSG genes.</text>
</comment>
<keyword evidence="4" id="KW-0336">GPI-anchor</keyword>
<proteinExistence type="predicted"/>
<dbReference type="Pfam" id="PF10659">
    <property type="entry name" value="Trypan_glycop_C"/>
    <property type="match status" value="1"/>
</dbReference>
<protein>
    <submittedName>
        <fullName evidence="10">Variant surface glycoprotein 1125.2847</fullName>
    </submittedName>
</protein>
<feature type="region of interest" description="Disordered" evidence="8">
    <location>
        <begin position="254"/>
        <end position="310"/>
    </location>
</feature>
<evidence type="ECO:0000256" key="6">
    <source>
        <dbReference type="ARBA" id="ARBA00023180"/>
    </source>
</evidence>
<reference evidence="10" key="1">
    <citation type="submission" date="2016-08" db="EMBL/GenBank/DDBJ databases">
        <title>VSG repertoire of Trypanosoma brucei EATRO 1125.</title>
        <authorList>
            <person name="Cross G.A."/>
        </authorList>
    </citation>
    <scope>NUCLEOTIDE SEQUENCE</scope>
    <source>
        <strain evidence="10">EATRO 1125</strain>
    </source>
</reference>
<feature type="compositionally biased region" description="Basic and acidic residues" evidence="8">
    <location>
        <begin position="288"/>
        <end position="310"/>
    </location>
</feature>
<dbReference type="GO" id="GO:0005886">
    <property type="term" value="C:plasma membrane"/>
    <property type="evidence" value="ECO:0007669"/>
    <property type="project" value="UniProtKB-SubCell"/>
</dbReference>
<keyword evidence="7" id="KW-0449">Lipoprotein</keyword>
<feature type="compositionally biased region" description="Basic and acidic residues" evidence="8">
    <location>
        <begin position="254"/>
        <end position="268"/>
    </location>
</feature>
<keyword evidence="5" id="KW-0472">Membrane</keyword>
<sequence>MESDIAGQATNICKPKAQGKIGNYEHELHQPLTKDASVATIKLSAALAITCEGSGAKGWTSAAQELGCSDNSAATGIKTVITRAKLFEGTPVGGANLRNDGAATDPCKVTEVDDTKFWPNQTDVADAARLVEQRTKVARDDLQDLTLSSLKGNTKFKDIIRQLMTTPTADEDFKKKFITELSLRKAKVCKGGELKTEKYEALSGAADAAAANAYGVAERVRKEEAKMQAIANQAAKASCGGREKKKCNGECKWEGTDDKGECKPKAVTENRQTGTEGAAGETAASTGCEKHGTDNAACENDKKGDKQNCA</sequence>
<keyword evidence="6" id="KW-0325">Glycoprotein</keyword>
<dbReference type="SUPFAM" id="SSF118251">
    <property type="entry name" value="Variant surface glycoprotein MITAT 1.2, VSG 221, C-terminal domain"/>
    <property type="match status" value="1"/>
</dbReference>
<evidence type="ECO:0000256" key="4">
    <source>
        <dbReference type="ARBA" id="ARBA00022622"/>
    </source>
</evidence>
<feature type="domain" description="Trypanosome variant surface glycoprotein C-terminal" evidence="9">
    <location>
        <begin position="243"/>
        <end position="310"/>
    </location>
</feature>
<evidence type="ECO:0000256" key="5">
    <source>
        <dbReference type="ARBA" id="ARBA00023136"/>
    </source>
</evidence>
<organism evidence="10">
    <name type="scientific">Trypanosoma brucei</name>
    <dbReference type="NCBI Taxonomy" id="5691"/>
    <lineage>
        <taxon>Eukaryota</taxon>
        <taxon>Discoba</taxon>
        <taxon>Euglenozoa</taxon>
        <taxon>Kinetoplastea</taxon>
        <taxon>Metakinetoplastina</taxon>
        <taxon>Trypanosomatida</taxon>
        <taxon>Trypanosomatidae</taxon>
        <taxon>Trypanosoma</taxon>
    </lineage>
</organism>